<evidence type="ECO:0000256" key="4">
    <source>
        <dbReference type="ARBA" id="ARBA00016244"/>
    </source>
</evidence>
<evidence type="ECO:0000256" key="1">
    <source>
        <dbReference type="ARBA" id="ARBA00004365"/>
    </source>
</evidence>
<dbReference type="Pfam" id="PF00460">
    <property type="entry name" value="Flg_bb_rod"/>
    <property type="match status" value="1"/>
</dbReference>
<evidence type="ECO:0000256" key="3">
    <source>
        <dbReference type="ARBA" id="ARBA00009677"/>
    </source>
</evidence>
<dbReference type="GO" id="GO:0005576">
    <property type="term" value="C:extracellular region"/>
    <property type="evidence" value="ECO:0007669"/>
    <property type="project" value="UniProtKB-SubCell"/>
</dbReference>
<proteinExistence type="inferred from homology"/>
<keyword evidence="10" id="KW-0282">Flagellum</keyword>
<evidence type="ECO:0000313" key="11">
    <source>
        <dbReference type="Proteomes" id="UP001177769"/>
    </source>
</evidence>
<dbReference type="KEGG" id="pais:PFX98_15565"/>
<feature type="domain" description="Flagellar basal body rod protein N-terminal" evidence="7">
    <location>
        <begin position="10"/>
        <end position="36"/>
    </location>
</feature>
<evidence type="ECO:0000259" key="9">
    <source>
        <dbReference type="Pfam" id="PF22638"/>
    </source>
</evidence>
<organism evidence="10 11">
    <name type="scientific">Paucibacter sediminis</name>
    <dbReference type="NCBI Taxonomy" id="3019553"/>
    <lineage>
        <taxon>Bacteria</taxon>
        <taxon>Pseudomonadati</taxon>
        <taxon>Pseudomonadota</taxon>
        <taxon>Betaproteobacteria</taxon>
        <taxon>Burkholderiales</taxon>
        <taxon>Sphaerotilaceae</taxon>
        <taxon>Roseateles</taxon>
    </lineage>
</organism>
<dbReference type="InterPro" id="IPR053927">
    <property type="entry name" value="FlgK_helical"/>
</dbReference>
<protein>
    <recommendedName>
        <fullName evidence="4">Flagellar hook-associated protein 1</fullName>
    </recommendedName>
</protein>
<evidence type="ECO:0000259" key="7">
    <source>
        <dbReference type="Pfam" id="PF00460"/>
    </source>
</evidence>
<feature type="domain" description="Flagellar basal-body/hook protein C-terminal" evidence="8">
    <location>
        <begin position="647"/>
        <end position="684"/>
    </location>
</feature>
<keyword evidence="10" id="KW-0969">Cilium</keyword>
<sequence length="687" mass="71680">MGTGALLSLGMRAMFANQAALQTIGQNIANANTPGYSRQQVVLTTPAGQVTGAGFFGKGVVVQTVTRSHNEFLTKEAFNSRSIAAMDSTANNQLAQLEKLFPPGEQGLGFAANQLLNSLMDVASHPADPSARQVVLGRARELASRFAGAGQQLTDLQAGVVSDLSANVSIVNQLAKQIATANDQIARANGTGHTPNDLLDQRDQLVSQLSEYMQISTLPADDGTLGVFIGGGQRLVLGADALQLSVSRDPYDNTRATVSITEGQRTRTLDESVLTGGSVAALLNYQNKDLQDARNMIGQLATAVATRVNEQQALGWNMSEPPGVGAPIFTIGKPRALPAATNAKNPDGSYATPVKLDLVPGQSNLLQASSYKLTADPSDPSKYQLVRLSDGLTRSVSAGDQVDGFTITFPAGPPISTDSFVLEPVASSAIDMKRVLDSTSGIAAASPLSANAKVSNRGTATVDSLFAVNPNVHGLYDLSNPALDKVPASLSFTNTNALDPKGLDYQLTLADGTVYTGTWYAGQSIGVDPNAVPPMDLGFKLNINGVPKVPETVNGVAFPGDTIDITLTKFPANNNGNAKAFLALQKEAYIGQSVLPDGSLSAGATITDAYAASMSEIGARVQGASYLSDVSASVAADAEATRAGFAGVNLDEEAARLMQYQQGYQAAAKVLQTAQTIFQELLSLSQR</sequence>
<dbReference type="EMBL" id="CP116346">
    <property type="protein sequence ID" value="WIT10330.1"/>
    <property type="molecule type" value="Genomic_DNA"/>
</dbReference>
<name>A0AA95NA89_9BURK</name>
<reference evidence="10" key="1">
    <citation type="submission" date="2023-01" db="EMBL/GenBank/DDBJ databases">
        <title>Whole genome sequence of Paucibacter sp. S2-9 isolated from pond sediment.</title>
        <authorList>
            <person name="Jung J.Y."/>
        </authorList>
    </citation>
    <scope>NUCLEOTIDE SEQUENCE</scope>
    <source>
        <strain evidence="10">S2-9</strain>
    </source>
</reference>
<keyword evidence="5" id="KW-0964">Secreted</keyword>
<dbReference type="Proteomes" id="UP001177769">
    <property type="component" value="Chromosome"/>
</dbReference>
<evidence type="ECO:0000256" key="5">
    <source>
        <dbReference type="ARBA" id="ARBA00022525"/>
    </source>
</evidence>
<keyword evidence="6" id="KW-0975">Bacterial flagellum</keyword>
<evidence type="ECO:0000256" key="6">
    <source>
        <dbReference type="ARBA" id="ARBA00023143"/>
    </source>
</evidence>
<feature type="domain" description="Flagellar hook-associated protein FlgK helical" evidence="9">
    <location>
        <begin position="94"/>
        <end position="323"/>
    </location>
</feature>
<dbReference type="Pfam" id="PF06429">
    <property type="entry name" value="Flg_bbr_C"/>
    <property type="match status" value="1"/>
</dbReference>
<evidence type="ECO:0000259" key="8">
    <source>
        <dbReference type="Pfam" id="PF06429"/>
    </source>
</evidence>
<dbReference type="InterPro" id="IPR010930">
    <property type="entry name" value="Flg_bb/hook_C_dom"/>
</dbReference>
<comment type="similarity">
    <text evidence="3">Belongs to the flagella basal body rod proteins family.</text>
</comment>
<dbReference type="PANTHER" id="PTHR30033">
    <property type="entry name" value="FLAGELLAR HOOK-ASSOCIATED PROTEIN 1"/>
    <property type="match status" value="1"/>
</dbReference>
<gene>
    <name evidence="10" type="primary">flgK</name>
    <name evidence="10" type="ORF">PFX98_15565</name>
</gene>
<dbReference type="InterPro" id="IPR002371">
    <property type="entry name" value="FlgK"/>
</dbReference>
<dbReference type="InterPro" id="IPR001444">
    <property type="entry name" value="Flag_bb_rod_N"/>
</dbReference>
<dbReference type="SUPFAM" id="SSF64518">
    <property type="entry name" value="Phase 1 flagellin"/>
    <property type="match status" value="1"/>
</dbReference>
<dbReference type="GO" id="GO:0005198">
    <property type="term" value="F:structural molecule activity"/>
    <property type="evidence" value="ECO:0007669"/>
    <property type="project" value="InterPro"/>
</dbReference>
<dbReference type="RefSeq" id="WP_285231398.1">
    <property type="nucleotide sequence ID" value="NZ_CP116346.1"/>
</dbReference>
<dbReference type="NCBIfam" id="TIGR02492">
    <property type="entry name" value="flgK_ends"/>
    <property type="match status" value="1"/>
</dbReference>
<accession>A0AA95NA89</accession>
<dbReference type="PANTHER" id="PTHR30033:SF1">
    <property type="entry name" value="FLAGELLAR HOOK-ASSOCIATED PROTEIN 1"/>
    <property type="match status" value="1"/>
</dbReference>
<keyword evidence="11" id="KW-1185">Reference proteome</keyword>
<evidence type="ECO:0000256" key="2">
    <source>
        <dbReference type="ARBA" id="ARBA00004613"/>
    </source>
</evidence>
<comment type="subcellular location">
    <subcellularLocation>
        <location evidence="1">Bacterial flagellum</location>
    </subcellularLocation>
    <subcellularLocation>
        <location evidence="2">Secreted</location>
    </subcellularLocation>
</comment>
<dbReference type="Pfam" id="PF22638">
    <property type="entry name" value="FlgK_D1"/>
    <property type="match status" value="1"/>
</dbReference>
<evidence type="ECO:0000313" key="10">
    <source>
        <dbReference type="EMBL" id="WIT10330.1"/>
    </source>
</evidence>
<keyword evidence="10" id="KW-0966">Cell projection</keyword>
<dbReference type="PRINTS" id="PR01005">
    <property type="entry name" value="FLGHOOKAP1"/>
</dbReference>
<dbReference type="GO" id="GO:0009424">
    <property type="term" value="C:bacterial-type flagellum hook"/>
    <property type="evidence" value="ECO:0007669"/>
    <property type="project" value="InterPro"/>
</dbReference>
<dbReference type="GO" id="GO:0044780">
    <property type="term" value="P:bacterial-type flagellum assembly"/>
    <property type="evidence" value="ECO:0007669"/>
    <property type="project" value="InterPro"/>
</dbReference>
<dbReference type="AlphaFoldDB" id="A0AA95NA89"/>